<gene>
    <name evidence="10" type="ORF">COU46_02575</name>
</gene>
<reference evidence="11" key="1">
    <citation type="submission" date="2017-09" db="EMBL/GenBank/DDBJ databases">
        <title>Depth-based differentiation of microbial function through sediment-hosted aquifers and enrichment of novel symbionts in the deep terrestrial subsurface.</title>
        <authorList>
            <person name="Probst A.J."/>
            <person name="Ladd B."/>
            <person name="Jarett J.K."/>
            <person name="Geller-Mcgrath D.E."/>
            <person name="Sieber C.M.K."/>
            <person name="Emerson J.B."/>
            <person name="Anantharaman K."/>
            <person name="Thomas B.C."/>
            <person name="Malmstrom R."/>
            <person name="Stieglmeier M."/>
            <person name="Klingl A."/>
            <person name="Woyke T."/>
            <person name="Ryan C.M."/>
            <person name="Banfield J.F."/>
        </authorList>
    </citation>
    <scope>NUCLEOTIDE SEQUENCE [LARGE SCALE GENOMIC DNA]</scope>
</reference>
<evidence type="ECO:0000256" key="1">
    <source>
        <dbReference type="ARBA" id="ARBA00001938"/>
    </source>
</evidence>
<dbReference type="PROSITE" id="PS50968">
    <property type="entry name" value="BIOTINYL_LIPOYL"/>
    <property type="match status" value="1"/>
</dbReference>
<dbReference type="Pfam" id="PF00198">
    <property type="entry name" value="2-oxoacid_dh"/>
    <property type="match status" value="1"/>
</dbReference>
<proteinExistence type="inferred from homology"/>
<organism evidence="10 11">
    <name type="scientific">Candidatus Niyogibacteria bacterium CG10_big_fil_rev_8_21_14_0_10_42_19</name>
    <dbReference type="NCBI Taxonomy" id="1974725"/>
    <lineage>
        <taxon>Bacteria</taxon>
        <taxon>Candidatus Niyogiibacteriota</taxon>
    </lineage>
</organism>
<feature type="domain" description="Peripheral subunit-binding (PSBD)" evidence="9">
    <location>
        <begin position="133"/>
        <end position="170"/>
    </location>
</feature>
<keyword evidence="3 6" id="KW-0808">Transferase</keyword>
<dbReference type="PANTHER" id="PTHR43178:SF5">
    <property type="entry name" value="LIPOAMIDE ACYLTRANSFERASE COMPONENT OF BRANCHED-CHAIN ALPHA-KETO ACID DEHYDROGENASE COMPLEX, MITOCHONDRIAL"/>
    <property type="match status" value="1"/>
</dbReference>
<dbReference type="GO" id="GO:0016407">
    <property type="term" value="F:acetyltransferase activity"/>
    <property type="evidence" value="ECO:0007669"/>
    <property type="project" value="TreeGrafter"/>
</dbReference>
<dbReference type="Gene3D" id="2.40.50.100">
    <property type="match status" value="1"/>
</dbReference>
<sequence length="466" mass="51663">MKIRQPIYPVFSGQSVFEIQVVEWKKNVGDSVEKDEVIVEIYDNKVSVELAAPCSGILVEISKPAGSTAKTPREDQEPEALGYVETEVSENEKDKVDNRVKDADKSNSAAEPDIDTHPILEEEVVADTERKIFITPLAKIIAKEKGIDISKVRGTGPGGRITRKDLEIFISQNKNSDHAIEERVKEKDAGVTPIPVKQEMSRDMPDVNAREMNVFDTERARRFDVSNTIPRAAIYLDDVDFHEYFKAKEELNKRLSGQGPIKVSPFHIVIWAGLLALNVKDESGERKFARFNSSFSGYSDNGLKGRWSEFSAVNLGFSVDPGNDLRILVVNNADSKSLSAIIREMAEKTNRFLSTGRLLPGDVGNSTIVFNNPGAFGIDGGLQIIGVEKSGIGEYRPHVVIVGLTKIKNSLTVKTLSDRSNAIVTSPTARLEMSFDHRMLGGRMAAEYMKTIKKLIEDPEFYSGIQ</sequence>
<dbReference type="InterPro" id="IPR000089">
    <property type="entry name" value="Biotin_lipoyl"/>
</dbReference>
<evidence type="ECO:0000256" key="5">
    <source>
        <dbReference type="ARBA" id="ARBA00023315"/>
    </source>
</evidence>
<dbReference type="PANTHER" id="PTHR43178">
    <property type="entry name" value="DIHYDROLIPOAMIDE ACETYLTRANSFERASE COMPONENT OF PYRUVATE DEHYDROGENASE COMPLEX"/>
    <property type="match status" value="1"/>
</dbReference>
<dbReference type="SUPFAM" id="SSF47005">
    <property type="entry name" value="Peripheral subunit-binding domain of 2-oxo acid dehydrogenase complex"/>
    <property type="match status" value="1"/>
</dbReference>
<evidence type="ECO:0000256" key="7">
    <source>
        <dbReference type="SAM" id="MobiDB-lite"/>
    </source>
</evidence>
<feature type="region of interest" description="Disordered" evidence="7">
    <location>
        <begin position="87"/>
        <end position="114"/>
    </location>
</feature>
<dbReference type="PROSITE" id="PS51826">
    <property type="entry name" value="PSBD"/>
    <property type="match status" value="1"/>
</dbReference>
<comment type="cofactor">
    <cofactor evidence="1 6">
        <name>(R)-lipoate</name>
        <dbReference type="ChEBI" id="CHEBI:83088"/>
    </cofactor>
</comment>
<dbReference type="InterPro" id="IPR023213">
    <property type="entry name" value="CAT-like_dom_sf"/>
</dbReference>
<dbReference type="EC" id="2.3.1.-" evidence="6"/>
<evidence type="ECO:0000256" key="6">
    <source>
        <dbReference type="RuleBase" id="RU003423"/>
    </source>
</evidence>
<name>A0A2H0TFB1_9BACT</name>
<dbReference type="InterPro" id="IPR050743">
    <property type="entry name" value="2-oxoacid_DH_E2_comp"/>
</dbReference>
<dbReference type="Proteomes" id="UP000229383">
    <property type="component" value="Unassembled WGS sequence"/>
</dbReference>
<keyword evidence="4 6" id="KW-0450">Lipoyl</keyword>
<dbReference type="Gene3D" id="3.30.559.10">
    <property type="entry name" value="Chloramphenicol acetyltransferase-like domain"/>
    <property type="match status" value="1"/>
</dbReference>
<dbReference type="Gene3D" id="4.10.320.10">
    <property type="entry name" value="E3-binding domain"/>
    <property type="match status" value="1"/>
</dbReference>
<comment type="similarity">
    <text evidence="2 6">Belongs to the 2-oxoacid dehydrogenase family.</text>
</comment>
<dbReference type="CDD" id="cd06849">
    <property type="entry name" value="lipoyl_domain"/>
    <property type="match status" value="1"/>
</dbReference>
<evidence type="ECO:0000313" key="11">
    <source>
        <dbReference type="Proteomes" id="UP000229383"/>
    </source>
</evidence>
<dbReference type="InterPro" id="IPR001078">
    <property type="entry name" value="2-oxoacid_DH_actylTfrase"/>
</dbReference>
<accession>A0A2H0TFB1</accession>
<evidence type="ECO:0000313" key="10">
    <source>
        <dbReference type="EMBL" id="PIR70233.1"/>
    </source>
</evidence>
<evidence type="ECO:0000259" key="8">
    <source>
        <dbReference type="PROSITE" id="PS50968"/>
    </source>
</evidence>
<evidence type="ECO:0000256" key="2">
    <source>
        <dbReference type="ARBA" id="ARBA00007317"/>
    </source>
</evidence>
<feature type="domain" description="Lipoyl-binding" evidence="8">
    <location>
        <begin position="1"/>
        <end position="85"/>
    </location>
</feature>
<dbReference type="Pfam" id="PF02817">
    <property type="entry name" value="E3_binding"/>
    <property type="match status" value="1"/>
</dbReference>
<feature type="compositionally biased region" description="Basic and acidic residues" evidence="7">
    <location>
        <begin position="90"/>
        <end position="105"/>
    </location>
</feature>
<dbReference type="SUPFAM" id="SSF52777">
    <property type="entry name" value="CoA-dependent acyltransferases"/>
    <property type="match status" value="1"/>
</dbReference>
<dbReference type="InterPro" id="IPR011053">
    <property type="entry name" value="Single_hybrid_motif"/>
</dbReference>
<keyword evidence="5 6" id="KW-0012">Acyltransferase</keyword>
<evidence type="ECO:0000259" key="9">
    <source>
        <dbReference type="PROSITE" id="PS51826"/>
    </source>
</evidence>
<dbReference type="AlphaFoldDB" id="A0A2H0TFB1"/>
<dbReference type="GO" id="GO:0005737">
    <property type="term" value="C:cytoplasm"/>
    <property type="evidence" value="ECO:0007669"/>
    <property type="project" value="TreeGrafter"/>
</dbReference>
<dbReference type="GO" id="GO:0031405">
    <property type="term" value="F:lipoic acid binding"/>
    <property type="evidence" value="ECO:0007669"/>
    <property type="project" value="TreeGrafter"/>
</dbReference>
<evidence type="ECO:0000256" key="3">
    <source>
        <dbReference type="ARBA" id="ARBA00022679"/>
    </source>
</evidence>
<dbReference type="SUPFAM" id="SSF51230">
    <property type="entry name" value="Single hybrid motif"/>
    <property type="match status" value="1"/>
</dbReference>
<dbReference type="EMBL" id="PFCN01000031">
    <property type="protein sequence ID" value="PIR70233.1"/>
    <property type="molecule type" value="Genomic_DNA"/>
</dbReference>
<dbReference type="InterPro" id="IPR036625">
    <property type="entry name" value="E3-bd_dom_sf"/>
</dbReference>
<evidence type="ECO:0000256" key="4">
    <source>
        <dbReference type="ARBA" id="ARBA00022823"/>
    </source>
</evidence>
<dbReference type="Pfam" id="PF00364">
    <property type="entry name" value="Biotin_lipoyl"/>
    <property type="match status" value="1"/>
</dbReference>
<protein>
    <recommendedName>
        <fullName evidence="6">Dihydrolipoamide acetyltransferase component of pyruvate dehydrogenase complex</fullName>
        <ecNumber evidence="6">2.3.1.-</ecNumber>
    </recommendedName>
</protein>
<dbReference type="InterPro" id="IPR004167">
    <property type="entry name" value="PSBD"/>
</dbReference>
<comment type="caution">
    <text evidence="10">The sequence shown here is derived from an EMBL/GenBank/DDBJ whole genome shotgun (WGS) entry which is preliminary data.</text>
</comment>